<dbReference type="InterPro" id="IPR012654">
    <property type="entry name" value="CHP02391"/>
</dbReference>
<dbReference type="Pfam" id="PF09509">
    <property type="entry name" value="Hypoth_Ymh"/>
    <property type="match status" value="1"/>
</dbReference>
<evidence type="ECO:0000313" key="2">
    <source>
        <dbReference type="EMBL" id="MBJ2174184.1"/>
    </source>
</evidence>
<dbReference type="EMBL" id="JAEHFJ010000003">
    <property type="protein sequence ID" value="MBJ2174184.1"/>
    <property type="molecule type" value="Genomic_DNA"/>
</dbReference>
<dbReference type="Proteomes" id="UP000623301">
    <property type="component" value="Unassembled WGS sequence"/>
</dbReference>
<sequence>MEHIKQHIEERLWEFIKRSYNSEDYKTAILDSIQFIGDIIREKSGLDNDGNQLIGGALGGTNPKIRLNKLKTESEKNIQKGIESILRGIYSAYRNPRSHSKINDSEQDAFEIIIFINHLIKLIDKSKGKFTTELFLKRVFDNDFVQTNQYANLLIKDIPKNKIFEIAIEIFRQKENGKVAIIILIWEALKDLLSEEENIEILKLVSEELRFTDSLKTVIRCIALFESQWTKIDEDSRLRAENKLIQLIPVAEKDFQGTTNEAGIYASWFTSIIKVSLLRNLVADKIYNSLVSRDKEKQRFVIDFFGNHIDGLEDVLFLDSFKDILKKELDDGNRIIYDWVSNYYGKKKDSDFKKELENFVEQISEDDLPF</sequence>
<evidence type="ECO:0000313" key="3">
    <source>
        <dbReference type="Proteomes" id="UP000623301"/>
    </source>
</evidence>
<proteinExistence type="predicted"/>
<reference evidence="2 3" key="1">
    <citation type="submission" date="2020-12" db="EMBL/GenBank/DDBJ databases">
        <title>Aureibaculum luteum sp. nov. and Aureibaculum flavum sp. nov., novel members of the family Flavobacteriaceae isolated from Antarctic intertidal sediments.</title>
        <authorList>
            <person name="He X."/>
            <person name="Zhang X."/>
        </authorList>
    </citation>
    <scope>NUCLEOTIDE SEQUENCE [LARGE SCALE GENOMIC DNA]</scope>
    <source>
        <strain evidence="2 3">A20</strain>
    </source>
</reference>
<name>A0ABS0WQH2_9FLAO</name>
<dbReference type="NCBIfam" id="TIGR02391">
    <property type="entry name" value="hypoth_ymh"/>
    <property type="match status" value="1"/>
</dbReference>
<protein>
    <submittedName>
        <fullName evidence="2">TIGR02391 family protein</fullName>
    </submittedName>
</protein>
<keyword evidence="3" id="KW-1185">Reference proteome</keyword>
<comment type="caution">
    <text evidence="2">The sequence shown here is derived from an EMBL/GenBank/DDBJ whole genome shotgun (WGS) entry which is preliminary data.</text>
</comment>
<organism evidence="2 3">
    <name type="scientific">Aureibaculum flavum</name>
    <dbReference type="NCBI Taxonomy" id="2795986"/>
    <lineage>
        <taxon>Bacteria</taxon>
        <taxon>Pseudomonadati</taxon>
        <taxon>Bacteroidota</taxon>
        <taxon>Flavobacteriia</taxon>
        <taxon>Flavobacteriales</taxon>
        <taxon>Flavobacteriaceae</taxon>
        <taxon>Aureibaculum</taxon>
    </lineage>
</organism>
<evidence type="ECO:0000259" key="1">
    <source>
        <dbReference type="Pfam" id="PF09509"/>
    </source>
</evidence>
<accession>A0ABS0WQH2</accession>
<feature type="domain" description="Conserved hypothetical protein CHP02391" evidence="1">
    <location>
        <begin position="7"/>
        <end position="122"/>
    </location>
</feature>
<dbReference type="RefSeq" id="WP_198840933.1">
    <property type="nucleotide sequence ID" value="NZ_JAEHFJ010000003.1"/>
</dbReference>
<gene>
    <name evidence="2" type="ORF">JBL43_08040</name>
</gene>